<dbReference type="OrthoDB" id="43026at2157"/>
<evidence type="ECO:0000256" key="1">
    <source>
        <dbReference type="ARBA" id="ARBA00004141"/>
    </source>
</evidence>
<keyword evidence="2 5" id="KW-0812">Transmembrane</keyword>
<evidence type="ECO:0000259" key="6">
    <source>
        <dbReference type="Pfam" id="PF00324"/>
    </source>
</evidence>
<evidence type="ECO:0000256" key="3">
    <source>
        <dbReference type="ARBA" id="ARBA00022989"/>
    </source>
</evidence>
<dbReference type="Proteomes" id="UP000000346">
    <property type="component" value="Chromosome"/>
</dbReference>
<accession>D9Q348</accession>
<dbReference type="AlphaFoldDB" id="D9Q348"/>
<evidence type="ECO:0000256" key="5">
    <source>
        <dbReference type="SAM" id="Phobius"/>
    </source>
</evidence>
<dbReference type="GO" id="GO:0055085">
    <property type="term" value="P:transmembrane transport"/>
    <property type="evidence" value="ECO:0007669"/>
    <property type="project" value="InterPro"/>
</dbReference>
<dbReference type="STRING" id="666510.ASAC_1331"/>
<organism evidence="7 8">
    <name type="scientific">Acidilobus saccharovorans (strain DSM 16705 / JCM 18335 / VKM B-2471 / 345-15)</name>
    <dbReference type="NCBI Taxonomy" id="666510"/>
    <lineage>
        <taxon>Archaea</taxon>
        <taxon>Thermoproteota</taxon>
        <taxon>Thermoprotei</taxon>
        <taxon>Acidilobales</taxon>
        <taxon>Acidilobaceae</taxon>
        <taxon>Acidilobus</taxon>
    </lineage>
</organism>
<evidence type="ECO:0000256" key="2">
    <source>
        <dbReference type="ARBA" id="ARBA00022692"/>
    </source>
</evidence>
<dbReference type="GO" id="GO:0016020">
    <property type="term" value="C:membrane"/>
    <property type="evidence" value="ECO:0007669"/>
    <property type="project" value="UniProtKB-SubCell"/>
</dbReference>
<dbReference type="GeneID" id="9499587"/>
<dbReference type="PIRSF" id="PIRSF006060">
    <property type="entry name" value="AA_transporter"/>
    <property type="match status" value="1"/>
</dbReference>
<keyword evidence="8" id="KW-1185">Reference proteome</keyword>
<dbReference type="KEGG" id="asc:ASAC_1331"/>
<feature type="transmembrane region" description="Helical" evidence="5">
    <location>
        <begin position="341"/>
        <end position="359"/>
    </location>
</feature>
<feature type="transmembrane region" description="Helical" evidence="5">
    <location>
        <begin position="318"/>
        <end position="335"/>
    </location>
</feature>
<dbReference type="InterPro" id="IPR004841">
    <property type="entry name" value="AA-permease/SLC12A_dom"/>
</dbReference>
<dbReference type="InterPro" id="IPR050367">
    <property type="entry name" value="APC_superfamily"/>
</dbReference>
<feature type="transmembrane region" description="Helical" evidence="5">
    <location>
        <begin position="197"/>
        <end position="217"/>
    </location>
</feature>
<feature type="transmembrane region" description="Helical" evidence="5">
    <location>
        <begin position="268"/>
        <end position="291"/>
    </location>
</feature>
<dbReference type="PANTHER" id="PTHR42770">
    <property type="entry name" value="AMINO ACID TRANSPORTER-RELATED"/>
    <property type="match status" value="1"/>
</dbReference>
<feature type="transmembrane region" description="Helical" evidence="5">
    <location>
        <begin position="159"/>
        <end position="177"/>
    </location>
</feature>
<comment type="subcellular location">
    <subcellularLocation>
        <location evidence="1">Membrane</location>
        <topology evidence="1">Multi-pass membrane protein</topology>
    </subcellularLocation>
</comment>
<name>D9Q348_ACIS3</name>
<proteinExistence type="predicted"/>
<dbReference type="eggNOG" id="arCOG03654">
    <property type="taxonomic scope" value="Archaea"/>
</dbReference>
<feature type="transmembrane region" description="Helical" evidence="5">
    <location>
        <begin position="379"/>
        <end position="400"/>
    </location>
</feature>
<evidence type="ECO:0000313" key="8">
    <source>
        <dbReference type="Proteomes" id="UP000000346"/>
    </source>
</evidence>
<dbReference type="PANTHER" id="PTHR42770:SF11">
    <property type="entry name" value="INNER MEMBRANE TRANSPORT PROTEIN YBAT"/>
    <property type="match status" value="1"/>
</dbReference>
<reference evidence="7 8" key="1">
    <citation type="journal article" date="2010" name="Appl. Environ. Microbiol.">
        <title>The genome sequence of the crenarchaeon Acidilobus saccharovorans supports a new order, Acidilobales, and suggests an important ecological role in terrestrial acidic hot springs.</title>
        <authorList>
            <person name="Mardanov A.V."/>
            <person name="Svetlitchnyi V.A."/>
            <person name="Beletsky A.V."/>
            <person name="Prokofeva M.I."/>
            <person name="Bonch-Osmolovskaya E.A."/>
            <person name="Ravin N.V."/>
            <person name="Skryabin K.G."/>
        </authorList>
    </citation>
    <scope>NUCLEOTIDE SEQUENCE [LARGE SCALE GENOMIC DNA]</scope>
    <source>
        <strain evidence="8">DSM 16705 / JCM 18335 / VKM B-2471 / 345-15</strain>
    </source>
</reference>
<evidence type="ECO:0000256" key="4">
    <source>
        <dbReference type="ARBA" id="ARBA00023136"/>
    </source>
</evidence>
<keyword evidence="3 5" id="KW-1133">Transmembrane helix</keyword>
<feature type="transmembrane region" description="Helical" evidence="5">
    <location>
        <begin position="406"/>
        <end position="428"/>
    </location>
</feature>
<dbReference type="RefSeq" id="WP_013267248.1">
    <property type="nucleotide sequence ID" value="NC_014374.1"/>
</dbReference>
<dbReference type="HOGENOM" id="CLU_031607_0_0_2"/>
<protein>
    <submittedName>
        <fullName evidence="7">Amino acid transporter related protein</fullName>
    </submittedName>
</protein>
<dbReference type="EMBL" id="CP001742">
    <property type="protein sequence ID" value="ADL19736.1"/>
    <property type="molecule type" value="Genomic_DNA"/>
</dbReference>
<sequence length="452" mass="48808">MSEPRAEILQAKEDKRERLSLRELFFLSFGGQAPLISLLTFGTAMVILAGEAAPLAMLIATAVVSINGLVVYFMSRRFKRGGGYYVYAYYSLTPNLGLNAGWTYVAYAIAYGGTLLAGGAYVLQQGVGNVVPQWAFALLVSSAAATVVMLGIRYSAKYAEAVSIAEMIIIVTLSVVFLRDSGWRLYDPFRFGLSSTLLAATLLGLGIPTGYGSIAPLGGDAESRSIGKAAIMVVLYGGLLASLFLYSLEAMKFSGNLVEYSLHRFGLYSLVPLAIIAINDGALGGVSYMLALSRTIEAMALDGYMPRSLSARARGRPLYAEAMAAALFVAVLTLLAYRLGLFYTFVALGSLAGMFNLFIHSSANFSLARLSARRALKHLHELIIGLLGASLSIFVLLYSLPSVNKYVVYVFMGWIILGFFYAEILDMLGSERPGRRSISRNPVRGHLGRARV</sequence>
<dbReference type="InParanoid" id="D9Q348"/>
<evidence type="ECO:0000313" key="7">
    <source>
        <dbReference type="EMBL" id="ADL19736.1"/>
    </source>
</evidence>
<feature type="transmembrane region" description="Helical" evidence="5">
    <location>
        <begin position="134"/>
        <end position="152"/>
    </location>
</feature>
<feature type="transmembrane region" description="Helical" evidence="5">
    <location>
        <begin position="96"/>
        <end position="122"/>
    </location>
</feature>
<feature type="transmembrane region" description="Helical" evidence="5">
    <location>
        <begin position="24"/>
        <end position="49"/>
    </location>
</feature>
<keyword evidence="4 5" id="KW-0472">Membrane</keyword>
<dbReference type="Pfam" id="PF00324">
    <property type="entry name" value="AA_permease"/>
    <property type="match status" value="1"/>
</dbReference>
<feature type="transmembrane region" description="Helical" evidence="5">
    <location>
        <begin position="55"/>
        <end position="75"/>
    </location>
</feature>
<dbReference type="Gene3D" id="1.20.1740.10">
    <property type="entry name" value="Amino acid/polyamine transporter I"/>
    <property type="match status" value="1"/>
</dbReference>
<feature type="transmembrane region" description="Helical" evidence="5">
    <location>
        <begin position="229"/>
        <end position="248"/>
    </location>
</feature>
<gene>
    <name evidence="7" type="ordered locus">ASAC_1331</name>
</gene>
<feature type="domain" description="Amino acid permease/ SLC12A" evidence="6">
    <location>
        <begin position="26"/>
        <end position="414"/>
    </location>
</feature>